<proteinExistence type="inferred from homology"/>
<organism evidence="6">
    <name type="scientific">Phytophthora agathidicida</name>
    <dbReference type="NCBI Taxonomy" id="1642459"/>
    <lineage>
        <taxon>Eukaryota</taxon>
        <taxon>Sar</taxon>
        <taxon>Stramenopiles</taxon>
        <taxon>Oomycota</taxon>
        <taxon>Peronosporomycetes</taxon>
        <taxon>Peronosporales</taxon>
        <taxon>Peronosporaceae</taxon>
        <taxon>Phytophthora</taxon>
    </lineage>
</organism>
<keyword evidence="4 5" id="KW-0732">Signal</keyword>
<evidence type="ECO:0000256" key="3">
    <source>
        <dbReference type="ARBA" id="ARBA00022525"/>
    </source>
</evidence>
<protein>
    <recommendedName>
        <fullName evidence="5">RxLR effector protein</fullName>
    </recommendedName>
</protein>
<name>A0A7G4WI36_9STRA</name>
<evidence type="ECO:0000256" key="4">
    <source>
        <dbReference type="ARBA" id="ARBA00022729"/>
    </source>
</evidence>
<dbReference type="InterPro" id="IPR031825">
    <property type="entry name" value="RXLR"/>
</dbReference>
<reference evidence="6" key="1">
    <citation type="journal article" date="2020" name="Mol. Plant">
        <title>Functional analysis of RXLR effectors from the New Zealand kauri dieback pathogen Phytophthora agathidicida.</title>
        <authorList>
            <person name="Guo Y."/>
            <person name="Dupont P.Y."/>
            <person name="Mesarich C.H."/>
            <person name="Yang B."/>
            <person name="McDougal R.L."/>
            <person name="Panda P."/>
            <person name="Dijkwel P."/>
            <person name="Studholme D.J."/>
            <person name="Sambles C."/>
            <person name="Win J."/>
            <person name="Wang Y."/>
            <person name="Williams N.M."/>
            <person name="Bradshaw R.E."/>
        </authorList>
    </citation>
    <scope>NUCLEOTIDE SEQUENCE</scope>
    <source>
        <strain evidence="6">3770</strain>
    </source>
</reference>
<comment type="function">
    <text evidence="5">Effector that suppresses plant defense responses during pathogen infection.</text>
</comment>
<accession>A0A7G4WI36</accession>
<evidence type="ECO:0000256" key="1">
    <source>
        <dbReference type="ARBA" id="ARBA00004613"/>
    </source>
</evidence>
<feature type="signal peptide" evidence="5">
    <location>
        <begin position="1"/>
        <end position="20"/>
    </location>
</feature>
<evidence type="ECO:0000256" key="5">
    <source>
        <dbReference type="RuleBase" id="RU367124"/>
    </source>
</evidence>
<dbReference type="AlphaFoldDB" id="A0A7G4WI36"/>
<comment type="similarity">
    <text evidence="2 5">Belongs to the RxLR effector family.</text>
</comment>
<comment type="subcellular location">
    <subcellularLocation>
        <location evidence="1 5">Secreted</location>
    </subcellularLocation>
</comment>
<dbReference type="GO" id="GO:0005576">
    <property type="term" value="C:extracellular region"/>
    <property type="evidence" value="ECO:0007669"/>
    <property type="project" value="UniProtKB-SubCell"/>
</dbReference>
<keyword evidence="3 5" id="KW-0964">Secreted</keyword>
<evidence type="ECO:0000313" key="6">
    <source>
        <dbReference type="EMBL" id="QMU24871.1"/>
    </source>
</evidence>
<dbReference type="EMBL" id="MT503147">
    <property type="protein sequence ID" value="QMU24871.1"/>
    <property type="molecule type" value="Genomic_DNA"/>
</dbReference>
<dbReference type="Pfam" id="PF16810">
    <property type="entry name" value="RXLR"/>
    <property type="match status" value="1"/>
</dbReference>
<gene>
    <name evidence="6" type="primary">PaRXLR47</name>
</gene>
<sequence length="166" mass="18864">MRLTYVVLLLAATLVSTSDGLTTAADSKKVEMLQETAAVRSLRTHHTVKITADTDDEERAIFTGLNGKLEKVENAIEMQNMAAHGGFKIQELGKVEDLVKNPTYAKWLKDGETPKTIYKLLEFEGKGPVVMKDPRYIEYLEFAKLWRAKKGTLAKESWQFWKKNAW</sequence>
<feature type="chain" id="PRO_5029039113" description="RxLR effector protein" evidence="5">
    <location>
        <begin position="21"/>
        <end position="166"/>
    </location>
</feature>
<comment type="domain">
    <text evidence="5">The RxLR-dEER motif acts to carry the protein into the host cell cytoplasm through binding to cell surface phosphatidylinositol-3-phosphate.</text>
</comment>
<evidence type="ECO:0000256" key="2">
    <source>
        <dbReference type="ARBA" id="ARBA00010400"/>
    </source>
</evidence>